<evidence type="ECO:0000256" key="10">
    <source>
        <dbReference type="ARBA" id="ARBA00046288"/>
    </source>
</evidence>
<feature type="compositionally biased region" description="Basic and acidic residues" evidence="11">
    <location>
        <begin position="884"/>
        <end position="904"/>
    </location>
</feature>
<protein>
    <recommendedName>
        <fullName evidence="13">Ig-like domain-containing protein</fullName>
    </recommendedName>
</protein>
<dbReference type="InterPro" id="IPR013106">
    <property type="entry name" value="Ig_V-set"/>
</dbReference>
<feature type="transmembrane region" description="Helical" evidence="12">
    <location>
        <begin position="466"/>
        <end position="485"/>
    </location>
</feature>
<feature type="transmembrane region" description="Helical" evidence="12">
    <location>
        <begin position="268"/>
        <end position="290"/>
    </location>
</feature>
<keyword evidence="8" id="KW-1015">Disulfide bond</keyword>
<dbReference type="InterPro" id="IPR051874">
    <property type="entry name" value="Ig-like_domain-LISCH7"/>
</dbReference>
<feature type="region of interest" description="Disordered" evidence="11">
    <location>
        <begin position="785"/>
        <end position="947"/>
    </location>
</feature>
<evidence type="ECO:0000256" key="4">
    <source>
        <dbReference type="ARBA" id="ARBA00022692"/>
    </source>
</evidence>
<dbReference type="EMBL" id="CADEAL010000795">
    <property type="protein sequence ID" value="CAB1425334.1"/>
    <property type="molecule type" value="Genomic_DNA"/>
</dbReference>
<feature type="region of interest" description="Disordered" evidence="11">
    <location>
        <begin position="641"/>
        <end position="744"/>
    </location>
</feature>
<dbReference type="InterPro" id="IPR007110">
    <property type="entry name" value="Ig-like_dom"/>
</dbReference>
<sequence length="947" mass="105546">MTKHKQMLSSVGALEVTIPQKKYEFARGDNITLPCSFKSKLAAPPLVIITWSAEAPTADAKQTLILSYYSNTKQTDIKSMYEGRVSLDVDTRTGRANLKLSAITLADNKVFECRVLIPTDDEGKPAATVRLVALVAPSTPVCKLQGKAEYGQNINLTCLSAEGSPAPTYKWESTDVRSMPRAAPHPRTTDKGGILSMYDITKDTSGYFTCTSSNKIHSAKCNITLAVMSLCRDGEKQSREEEEESEHQEETSVKCCRRMSEMLLTLKWWIFIACVSGVLPPGCSGVNVFVRDEKRYAVLFQSVVLPCQYTSVSTQTPVVQWVYKSYCRDRTRDSFNYPDSMGGGLGGGGLTGGTGGAGGGYESGKSANYLDCSDSSRTVRMVASISGASITLSEYYKNRDISIINKADLRIGEVQWGDSGVYICKVVISDDLEGQNEAPVELLVLGFSGVPEDLLPDFDLKIMPEWVFVASVALGSVLFLLLFGVCWCQCCPHSCCCYVSCWCCPDTCCCPRHLYEAGKGIKTGTSSPQSPVYPPYFVSGVPTMVPIAPPSLLSQMTSAPPSDASILTAMPMHAVGLPYRVPSPQDQDSLRVLQYVEKQLAHFNPSRSISPQSCSLSELSSLHEGETAFRQTYRNIQKKALPAIPDHDPLPEPQRHRDNRSPEPQRYRENHTSPQRHRDPEPRRCQEEPLPPRRYSDDPPPSSPTRRPGRSQHQQNHSEEENRSRWNPRSEHLHRKSYRSAGRTGSLDELEEFASCYKQRGNRGTEKEEDRGHYEMEFLESNRYPSYRDCPAQHYYNDENELEDDRDREDHSRWSRKNGHNISPLPSPTKRRGTWDSDRPAPPPPRVSPPSTSSQEKDYDGTFLNSLLDRKAKLRGVCQGKSGARGEDDSDTPSKERSRSDRPSPRPLPANTRSPQPSALSLPSHREEPRDKSRKVSTLLSRDSLIV</sequence>
<dbReference type="GO" id="GO:0031016">
    <property type="term" value="P:pancreas development"/>
    <property type="evidence" value="ECO:0007669"/>
    <property type="project" value="TreeGrafter"/>
</dbReference>
<dbReference type="AlphaFoldDB" id="A0A9N7U5C8"/>
<feature type="compositionally biased region" description="Acidic residues" evidence="11">
    <location>
        <begin position="798"/>
        <end position="807"/>
    </location>
</feature>
<evidence type="ECO:0000256" key="8">
    <source>
        <dbReference type="ARBA" id="ARBA00023157"/>
    </source>
</evidence>
<reference evidence="14" key="1">
    <citation type="submission" date="2020-03" db="EMBL/GenBank/DDBJ databases">
        <authorList>
            <person name="Weist P."/>
        </authorList>
    </citation>
    <scope>NUCLEOTIDE SEQUENCE</scope>
</reference>
<dbReference type="Pfam" id="PF05624">
    <property type="entry name" value="LSR"/>
    <property type="match status" value="1"/>
</dbReference>
<evidence type="ECO:0000256" key="11">
    <source>
        <dbReference type="SAM" id="MobiDB-lite"/>
    </source>
</evidence>
<evidence type="ECO:0000313" key="15">
    <source>
        <dbReference type="Proteomes" id="UP001153269"/>
    </source>
</evidence>
<dbReference type="SMART" id="SM00408">
    <property type="entry name" value="IGc2"/>
    <property type="match status" value="2"/>
</dbReference>
<accession>A0A9N7U5C8</accession>
<dbReference type="InterPro" id="IPR008664">
    <property type="entry name" value="LISCH7"/>
</dbReference>
<dbReference type="SMART" id="SM00409">
    <property type="entry name" value="IG"/>
    <property type="match status" value="3"/>
</dbReference>
<feature type="compositionally biased region" description="Basic and acidic residues" evidence="11">
    <location>
        <begin position="645"/>
        <end position="697"/>
    </location>
</feature>
<dbReference type="InterPro" id="IPR036179">
    <property type="entry name" value="Ig-like_dom_sf"/>
</dbReference>
<feature type="compositionally biased region" description="Polar residues" evidence="11">
    <location>
        <begin position="911"/>
        <end position="921"/>
    </location>
</feature>
<evidence type="ECO:0000313" key="14">
    <source>
        <dbReference type="EMBL" id="CAB1425334.1"/>
    </source>
</evidence>
<keyword evidence="5" id="KW-0965">Cell junction</keyword>
<dbReference type="GO" id="GO:0005923">
    <property type="term" value="C:bicellular tight junction"/>
    <property type="evidence" value="ECO:0007669"/>
    <property type="project" value="UniProtKB-SubCell"/>
</dbReference>
<dbReference type="SMART" id="SM00406">
    <property type="entry name" value="IGv"/>
    <property type="match status" value="2"/>
</dbReference>
<keyword evidence="7 12" id="KW-0472">Membrane</keyword>
<feature type="domain" description="Ig-like" evidence="13">
    <location>
        <begin position="301"/>
        <end position="441"/>
    </location>
</feature>
<dbReference type="Gene3D" id="2.60.40.10">
    <property type="entry name" value="Immunoglobulins"/>
    <property type="match status" value="3"/>
</dbReference>
<dbReference type="PANTHER" id="PTHR15923">
    <property type="entry name" value="TRANSMEMBRANE AND IMMUNOGLOBULIN DOMAIN-CONTAINING PROTEIN"/>
    <property type="match status" value="1"/>
</dbReference>
<keyword evidence="9" id="KW-0393">Immunoglobulin domain</keyword>
<dbReference type="SUPFAM" id="SSF48726">
    <property type="entry name" value="Immunoglobulin"/>
    <property type="match status" value="3"/>
</dbReference>
<evidence type="ECO:0000256" key="12">
    <source>
        <dbReference type="SAM" id="Phobius"/>
    </source>
</evidence>
<evidence type="ECO:0000256" key="3">
    <source>
        <dbReference type="ARBA" id="ARBA00022427"/>
    </source>
</evidence>
<feature type="domain" description="Ig-like" evidence="13">
    <location>
        <begin position="137"/>
        <end position="226"/>
    </location>
</feature>
<feature type="domain" description="Ig-like" evidence="13">
    <location>
        <begin position="14"/>
        <end position="130"/>
    </location>
</feature>
<feature type="compositionally biased region" description="Basic and acidic residues" evidence="11">
    <location>
        <begin position="716"/>
        <end position="731"/>
    </location>
</feature>
<dbReference type="GO" id="GO:0016020">
    <property type="term" value="C:membrane"/>
    <property type="evidence" value="ECO:0007669"/>
    <property type="project" value="TreeGrafter"/>
</dbReference>
<dbReference type="Pfam" id="PF07686">
    <property type="entry name" value="V-set"/>
    <property type="match status" value="1"/>
</dbReference>
<dbReference type="GO" id="GO:0012505">
    <property type="term" value="C:endomembrane system"/>
    <property type="evidence" value="ECO:0007669"/>
    <property type="project" value="UniProtKB-SubCell"/>
</dbReference>
<name>A0A9N7U5C8_PLEPL</name>
<organism evidence="14 15">
    <name type="scientific">Pleuronectes platessa</name>
    <name type="common">European plaice</name>
    <dbReference type="NCBI Taxonomy" id="8262"/>
    <lineage>
        <taxon>Eukaryota</taxon>
        <taxon>Metazoa</taxon>
        <taxon>Chordata</taxon>
        <taxon>Craniata</taxon>
        <taxon>Vertebrata</taxon>
        <taxon>Euteleostomi</taxon>
        <taxon>Actinopterygii</taxon>
        <taxon>Neopterygii</taxon>
        <taxon>Teleostei</taxon>
        <taxon>Neoteleostei</taxon>
        <taxon>Acanthomorphata</taxon>
        <taxon>Carangaria</taxon>
        <taxon>Pleuronectiformes</taxon>
        <taxon>Pleuronectoidei</taxon>
        <taxon>Pleuronectidae</taxon>
        <taxon>Pleuronectes</taxon>
    </lineage>
</organism>
<proteinExistence type="inferred from homology"/>
<dbReference type="Pfam" id="PF13927">
    <property type="entry name" value="Ig_3"/>
    <property type="match status" value="1"/>
</dbReference>
<evidence type="ECO:0000256" key="1">
    <source>
        <dbReference type="ARBA" id="ARBA00004435"/>
    </source>
</evidence>
<evidence type="ECO:0000256" key="7">
    <source>
        <dbReference type="ARBA" id="ARBA00023136"/>
    </source>
</evidence>
<evidence type="ECO:0000256" key="6">
    <source>
        <dbReference type="ARBA" id="ARBA00022989"/>
    </source>
</evidence>
<dbReference type="InterPro" id="IPR003598">
    <property type="entry name" value="Ig_sub2"/>
</dbReference>
<comment type="similarity">
    <text evidence="2">Belongs to the immunoglobulin superfamily. LISCH7 family.</text>
</comment>
<evidence type="ECO:0000256" key="9">
    <source>
        <dbReference type="ARBA" id="ARBA00023319"/>
    </source>
</evidence>
<comment type="subcellular location">
    <subcellularLocation>
        <location evidence="1">Cell junction</location>
        <location evidence="1">Tight junction</location>
    </subcellularLocation>
    <subcellularLocation>
        <location evidence="10">Endomembrane system</location>
        <topology evidence="10">Single-pass type I membrane protein</topology>
    </subcellularLocation>
</comment>
<gene>
    <name evidence="14" type="ORF">PLEPLA_LOCUS13264</name>
</gene>
<dbReference type="InterPro" id="IPR003599">
    <property type="entry name" value="Ig_sub"/>
</dbReference>
<evidence type="ECO:0000256" key="2">
    <source>
        <dbReference type="ARBA" id="ARBA00009491"/>
    </source>
</evidence>
<keyword evidence="15" id="KW-1185">Reference proteome</keyword>
<keyword evidence="4 12" id="KW-0812">Transmembrane</keyword>
<dbReference type="Proteomes" id="UP001153269">
    <property type="component" value="Unassembled WGS sequence"/>
</dbReference>
<evidence type="ECO:0000256" key="5">
    <source>
        <dbReference type="ARBA" id="ARBA00022949"/>
    </source>
</evidence>
<dbReference type="PROSITE" id="PS50835">
    <property type="entry name" value="IG_LIKE"/>
    <property type="match status" value="3"/>
</dbReference>
<comment type="caution">
    <text evidence="14">The sequence shown here is derived from an EMBL/GenBank/DDBJ whole genome shotgun (WGS) entry which is preliminary data.</text>
</comment>
<evidence type="ECO:0000259" key="13">
    <source>
        <dbReference type="PROSITE" id="PS50835"/>
    </source>
</evidence>
<dbReference type="PANTHER" id="PTHR15923:SF7">
    <property type="entry name" value="IMMUNOGLOBULIN-LIKE DOMAIN-CONTAINING RECEPTOR 2 ISOFORM X1"/>
    <property type="match status" value="1"/>
</dbReference>
<dbReference type="InterPro" id="IPR013783">
    <property type="entry name" value="Ig-like_fold"/>
</dbReference>
<keyword evidence="3" id="KW-0796">Tight junction</keyword>
<keyword evidence="6 12" id="KW-1133">Transmembrane helix</keyword>